<comment type="subcellular location">
    <subcellularLocation>
        <location evidence="1">Vacuole</location>
    </subcellularLocation>
</comment>
<evidence type="ECO:0000256" key="5">
    <source>
        <dbReference type="SAM" id="SignalP"/>
    </source>
</evidence>
<dbReference type="InterPro" id="IPR011042">
    <property type="entry name" value="6-blade_b-propeller_TolB-like"/>
</dbReference>
<proteinExistence type="inferred from homology"/>
<accession>W9RH32</accession>
<dbReference type="AlphaFoldDB" id="W9RH32"/>
<keyword evidence="5" id="KW-0732">Signal</keyword>
<comment type="similarity">
    <text evidence="2">Belongs to the strictosidine synthase family.</text>
</comment>
<feature type="signal peptide" evidence="5">
    <location>
        <begin position="1"/>
        <end position="19"/>
    </location>
</feature>
<keyword evidence="3" id="KW-0926">Vacuole</keyword>
<dbReference type="OrthoDB" id="5307922at2759"/>
<dbReference type="eggNOG" id="KOG1520">
    <property type="taxonomic scope" value="Eukaryota"/>
</dbReference>
<reference evidence="8" key="1">
    <citation type="submission" date="2013-01" db="EMBL/GenBank/DDBJ databases">
        <title>Draft Genome Sequence of a Mulberry Tree, Morus notabilis C.K. Schneid.</title>
        <authorList>
            <person name="He N."/>
            <person name="Zhao S."/>
        </authorList>
    </citation>
    <scope>NUCLEOTIDE SEQUENCE</scope>
</reference>
<evidence type="ECO:0000256" key="4">
    <source>
        <dbReference type="ARBA" id="ARBA00023180"/>
    </source>
</evidence>
<dbReference type="PANTHER" id="PTHR10426">
    <property type="entry name" value="STRICTOSIDINE SYNTHASE-RELATED"/>
    <property type="match status" value="1"/>
</dbReference>
<organism evidence="7 8">
    <name type="scientific">Morus notabilis</name>
    <dbReference type="NCBI Taxonomy" id="981085"/>
    <lineage>
        <taxon>Eukaryota</taxon>
        <taxon>Viridiplantae</taxon>
        <taxon>Streptophyta</taxon>
        <taxon>Embryophyta</taxon>
        <taxon>Tracheophyta</taxon>
        <taxon>Spermatophyta</taxon>
        <taxon>Magnoliopsida</taxon>
        <taxon>eudicotyledons</taxon>
        <taxon>Gunneridae</taxon>
        <taxon>Pentapetalae</taxon>
        <taxon>rosids</taxon>
        <taxon>fabids</taxon>
        <taxon>Rosales</taxon>
        <taxon>Moraceae</taxon>
        <taxon>Moreae</taxon>
        <taxon>Morus</taxon>
    </lineage>
</organism>
<evidence type="ECO:0000256" key="1">
    <source>
        <dbReference type="ARBA" id="ARBA00004116"/>
    </source>
</evidence>
<evidence type="ECO:0000313" key="7">
    <source>
        <dbReference type="EMBL" id="EXB76384.1"/>
    </source>
</evidence>
<dbReference type="KEGG" id="mnt:21388791"/>
<evidence type="ECO:0000259" key="6">
    <source>
        <dbReference type="Pfam" id="PF03088"/>
    </source>
</evidence>
<dbReference type="Proteomes" id="UP000030645">
    <property type="component" value="Unassembled WGS sequence"/>
</dbReference>
<dbReference type="GO" id="GO:0012505">
    <property type="term" value="C:endomembrane system"/>
    <property type="evidence" value="ECO:0007669"/>
    <property type="project" value="TreeGrafter"/>
</dbReference>
<evidence type="ECO:0000313" key="8">
    <source>
        <dbReference type="Proteomes" id="UP000030645"/>
    </source>
</evidence>
<dbReference type="PANTHER" id="PTHR10426:SF136">
    <property type="entry name" value="PROTEIN STRICTOSIDINE SYNTHASE-LIKE 9-LIKE"/>
    <property type="match status" value="1"/>
</dbReference>
<name>W9RH32_9ROSA</name>
<dbReference type="Pfam" id="PF03088">
    <property type="entry name" value="Str_synth"/>
    <property type="match status" value="1"/>
</dbReference>
<evidence type="ECO:0000256" key="3">
    <source>
        <dbReference type="ARBA" id="ARBA00022554"/>
    </source>
</evidence>
<dbReference type="Gene3D" id="2.120.10.30">
    <property type="entry name" value="TolB, C-terminal domain"/>
    <property type="match status" value="1"/>
</dbReference>
<protein>
    <submittedName>
        <fullName evidence="7">Strictosidine synthase 1</fullName>
    </submittedName>
</protein>
<dbReference type="GO" id="GO:0016787">
    <property type="term" value="F:hydrolase activity"/>
    <property type="evidence" value="ECO:0007669"/>
    <property type="project" value="TreeGrafter"/>
</dbReference>
<dbReference type="EMBL" id="KE344718">
    <property type="protein sequence ID" value="EXB76384.1"/>
    <property type="molecule type" value="Genomic_DNA"/>
</dbReference>
<feature type="domain" description="Strictosidine synthase conserved region" evidence="6">
    <location>
        <begin position="144"/>
        <end position="231"/>
    </location>
</feature>
<keyword evidence="8" id="KW-1185">Reference proteome</keyword>
<sequence length="324" mass="35186">MLSVIVLILSFSFPSNILPLPISSFRRLDLPLTSVGPEAITFDRFGGGPYTGISDGRVVKHNGSTFIEIFITSPNRTSLECDGTNNPATLGVTCGRPFGVGFYFRENQLFIADAYRGLLVGVLGKKLAVPIATGAEGVPFKFPNALDVDQLTGDVYFTDASARFSLSQIQEAVATNDSTGRLLKYDRRTQQVTVLLKNLSGAAGVAINANRTFVLVSEFIANRITKFWLRGPNAFKSQVVATFQGMPDNIKRTPSGDFWVAVNVPGPGGVMLPTAIRINGNGNILKTLHLEKYYKNTPISEFQQRGFGTYYIGSRVGNFVGVIN</sequence>
<gene>
    <name evidence="7" type="ORF">L484_005318</name>
</gene>
<keyword evidence="4" id="KW-0325">Glycoprotein</keyword>
<feature type="chain" id="PRO_5004932579" evidence="5">
    <location>
        <begin position="20"/>
        <end position="324"/>
    </location>
</feature>
<evidence type="ECO:0000256" key="2">
    <source>
        <dbReference type="ARBA" id="ARBA00009191"/>
    </source>
</evidence>
<dbReference type="STRING" id="981085.W9RH32"/>
<dbReference type="GO" id="GO:0005773">
    <property type="term" value="C:vacuole"/>
    <property type="evidence" value="ECO:0007669"/>
    <property type="project" value="UniProtKB-SubCell"/>
</dbReference>
<dbReference type="InterPro" id="IPR018119">
    <property type="entry name" value="Strictosidine_synth_cons-reg"/>
</dbReference>
<dbReference type="SUPFAM" id="SSF63829">
    <property type="entry name" value="Calcium-dependent phosphotriesterase"/>
    <property type="match status" value="1"/>
</dbReference>
<dbReference type="Pfam" id="PF20067">
    <property type="entry name" value="SSL_N"/>
    <property type="match status" value="1"/>
</dbReference>